<dbReference type="PROSITE" id="PS50297">
    <property type="entry name" value="ANK_REP_REGION"/>
    <property type="match status" value="1"/>
</dbReference>
<keyword evidence="2 3" id="KW-0040">ANK repeat</keyword>
<dbReference type="InterPro" id="IPR036770">
    <property type="entry name" value="Ankyrin_rpt-contain_sf"/>
</dbReference>
<dbReference type="InterPro" id="IPR050745">
    <property type="entry name" value="Multifunctional_regulatory"/>
</dbReference>
<dbReference type="SUPFAM" id="SSF48403">
    <property type="entry name" value="Ankyrin repeat"/>
    <property type="match status" value="1"/>
</dbReference>
<evidence type="ECO:0000313" key="5">
    <source>
        <dbReference type="Proteomes" id="UP001174936"/>
    </source>
</evidence>
<feature type="repeat" description="ANK" evidence="3">
    <location>
        <begin position="494"/>
        <end position="534"/>
    </location>
</feature>
<dbReference type="PANTHER" id="PTHR24189">
    <property type="entry name" value="MYOTROPHIN"/>
    <property type="match status" value="1"/>
</dbReference>
<dbReference type="InterPro" id="IPR002110">
    <property type="entry name" value="Ankyrin_rpt"/>
</dbReference>
<evidence type="ECO:0000256" key="3">
    <source>
        <dbReference type="PROSITE-ProRule" id="PRU00023"/>
    </source>
</evidence>
<accession>A0AA39XTQ4</accession>
<keyword evidence="1" id="KW-0677">Repeat</keyword>
<dbReference type="Pfam" id="PF00023">
    <property type="entry name" value="Ank"/>
    <property type="match status" value="1"/>
</dbReference>
<dbReference type="GO" id="GO:2000812">
    <property type="term" value="P:regulation of barbed-end actin filament capping"/>
    <property type="evidence" value="ECO:0007669"/>
    <property type="project" value="TreeGrafter"/>
</dbReference>
<dbReference type="GO" id="GO:0005737">
    <property type="term" value="C:cytoplasm"/>
    <property type="evidence" value="ECO:0007669"/>
    <property type="project" value="TreeGrafter"/>
</dbReference>
<evidence type="ECO:0000313" key="4">
    <source>
        <dbReference type="EMBL" id="KAK0638925.1"/>
    </source>
</evidence>
<name>A0AA39XTQ4_9PEZI</name>
<organism evidence="4 5">
    <name type="scientific">Cercophora newfieldiana</name>
    <dbReference type="NCBI Taxonomy" id="92897"/>
    <lineage>
        <taxon>Eukaryota</taxon>
        <taxon>Fungi</taxon>
        <taxon>Dikarya</taxon>
        <taxon>Ascomycota</taxon>
        <taxon>Pezizomycotina</taxon>
        <taxon>Sordariomycetes</taxon>
        <taxon>Sordariomycetidae</taxon>
        <taxon>Sordariales</taxon>
        <taxon>Lasiosphaeriaceae</taxon>
        <taxon>Cercophora</taxon>
    </lineage>
</organism>
<comment type="caution">
    <text evidence="4">The sequence shown here is derived from an EMBL/GenBank/DDBJ whole genome shotgun (WGS) entry which is preliminary data.</text>
</comment>
<evidence type="ECO:0000256" key="2">
    <source>
        <dbReference type="ARBA" id="ARBA00023043"/>
    </source>
</evidence>
<dbReference type="PANTHER" id="PTHR24189:SF50">
    <property type="entry name" value="ANKYRIN REPEAT AND SOCS BOX PROTEIN 2"/>
    <property type="match status" value="1"/>
</dbReference>
<feature type="repeat" description="ANK" evidence="3">
    <location>
        <begin position="301"/>
        <end position="333"/>
    </location>
</feature>
<keyword evidence="5" id="KW-1185">Reference proteome</keyword>
<protein>
    <submittedName>
        <fullName evidence="4">Ankyrin repeat-containing domain protein</fullName>
    </submittedName>
</protein>
<dbReference type="SMART" id="SM00248">
    <property type="entry name" value="ANK"/>
    <property type="match status" value="3"/>
</dbReference>
<dbReference type="PROSITE" id="PS50088">
    <property type="entry name" value="ANK_REPEAT"/>
    <property type="match status" value="2"/>
</dbReference>
<dbReference type="Gene3D" id="1.25.40.20">
    <property type="entry name" value="Ankyrin repeat-containing domain"/>
    <property type="match status" value="2"/>
</dbReference>
<dbReference type="Proteomes" id="UP001174936">
    <property type="component" value="Unassembled WGS sequence"/>
</dbReference>
<reference evidence="4" key="1">
    <citation type="submission" date="2023-06" db="EMBL/GenBank/DDBJ databases">
        <title>Genome-scale phylogeny and comparative genomics of the fungal order Sordariales.</title>
        <authorList>
            <consortium name="Lawrence Berkeley National Laboratory"/>
            <person name="Hensen N."/>
            <person name="Bonometti L."/>
            <person name="Westerberg I."/>
            <person name="Brannstrom I.O."/>
            <person name="Guillou S."/>
            <person name="Cros-Aarteil S."/>
            <person name="Calhoun S."/>
            <person name="Haridas S."/>
            <person name="Kuo A."/>
            <person name="Mondo S."/>
            <person name="Pangilinan J."/>
            <person name="Riley R."/>
            <person name="Labutti K."/>
            <person name="Andreopoulos B."/>
            <person name="Lipzen A."/>
            <person name="Chen C."/>
            <person name="Yanf M."/>
            <person name="Daum C."/>
            <person name="Ng V."/>
            <person name="Clum A."/>
            <person name="Steindorff A."/>
            <person name="Ohm R."/>
            <person name="Martin F."/>
            <person name="Silar P."/>
            <person name="Natvig D."/>
            <person name="Lalanne C."/>
            <person name="Gautier V."/>
            <person name="Ament-Velasquez S.L."/>
            <person name="Kruys A."/>
            <person name="Hutchinson M.I."/>
            <person name="Powell A.J."/>
            <person name="Barry K."/>
            <person name="Miller A.N."/>
            <person name="Grigoriev I.V."/>
            <person name="Debuchy R."/>
            <person name="Gladieux P."/>
            <person name="Thoren M.H."/>
            <person name="Johannesson H."/>
        </authorList>
    </citation>
    <scope>NUCLEOTIDE SEQUENCE</scope>
    <source>
        <strain evidence="4">SMH2532-1</strain>
    </source>
</reference>
<evidence type="ECO:0000256" key="1">
    <source>
        <dbReference type="ARBA" id="ARBA00022737"/>
    </source>
</evidence>
<gene>
    <name evidence="4" type="ORF">B0T16DRAFT_462647</name>
</gene>
<sequence length="603" mass="67135">MADIVAGIAFAASVVQIIDVLAKTTRNVADFCRDVSDAPRICHRVRENLDLLKQLLEDIQSCADELENEVILPPATRQLLRSAAERTQQTLAIAQLTCQKASTTLNLGKTSAKVPGTGRRIVMVLKDKPALKRVQAELEEFDRLLLLVIQLANMRIALSHYQAFAASRKDIEKKDDSPAVAKPALPSPRPRHVAGGSFRYTVLGLGPALRWMGFYGEIAARSSPQHLLAASVYLGYKFPSWLWARSFDVEFGIFIPRLIRPQRRVPLNSPFLNACRNGDLWQMRQFLCDGVGLIGDRAMCNGVTPLLLAIEGGHVDAIAYLLEAGADPNIGDDDRILPVFFALGMNPRKSRYFIQFPPTRDTWLEILRLLVKHGASVHEVVAGRSLAMLDVVESRGRTQTLEFFHFLQGESYTDLPTTNLQYNSPVVNAIRSADTAVECLQFLRESAGVDFSRLAVDDQRSVLHYGAEFAIDASILEYLCASCDPSYINRQDARGWTPLHYAVCMDFFNSRGLEPLANARCLIQRGADPTLKSTARFPALCDGVVDEDIFSPLELCRAYDNTQRGSEYPKYEKFVAILEEYGHGVVEADEEPVFYDAVDYTSP</sequence>
<dbReference type="GO" id="GO:0005634">
    <property type="term" value="C:nucleus"/>
    <property type="evidence" value="ECO:0007669"/>
    <property type="project" value="TreeGrafter"/>
</dbReference>
<dbReference type="AlphaFoldDB" id="A0AA39XTQ4"/>
<dbReference type="EMBL" id="JAULSV010000007">
    <property type="protein sequence ID" value="KAK0638925.1"/>
    <property type="molecule type" value="Genomic_DNA"/>
</dbReference>
<proteinExistence type="predicted"/>
<dbReference type="Pfam" id="PF12796">
    <property type="entry name" value="Ank_2"/>
    <property type="match status" value="1"/>
</dbReference>